<sequence>MNLTVQFDAMPLLPNQLNAEVRPDPESPSTEGQELAVSPSLAAAALRLPAVPIREAPPAPVEPELSPYQREHTDKLEVYEAPRNLPVITFAKLAGKSRDQVNRDIKAGRLLTLALGSRGQRAPDWRPDGVRHKLTQALLKQAADAMDERAIYRALSQPHSELGGRPPIDVVTQTSVDRISALLCGAWAEG</sequence>
<accession>A0AAJ2TR18</accession>
<evidence type="ECO:0008006" key="3">
    <source>
        <dbReference type="Google" id="ProtNLM"/>
    </source>
</evidence>
<evidence type="ECO:0000313" key="1">
    <source>
        <dbReference type="EMBL" id="MDZ5766865.1"/>
    </source>
</evidence>
<name>A0AAJ2TR18_STEMA</name>
<protein>
    <recommendedName>
        <fullName evidence="3">Integrase</fullName>
    </recommendedName>
</protein>
<dbReference type="Proteomes" id="UP001288387">
    <property type="component" value="Unassembled WGS sequence"/>
</dbReference>
<dbReference type="EMBL" id="JAXRVB010000042">
    <property type="protein sequence ID" value="MDZ5766865.1"/>
    <property type="molecule type" value="Genomic_DNA"/>
</dbReference>
<evidence type="ECO:0000313" key="2">
    <source>
        <dbReference type="Proteomes" id="UP001288387"/>
    </source>
</evidence>
<comment type="caution">
    <text evidence="1">The sequence shown here is derived from an EMBL/GenBank/DDBJ whole genome shotgun (WGS) entry which is preliminary data.</text>
</comment>
<dbReference type="AlphaFoldDB" id="A0AAJ2TR18"/>
<dbReference type="RefSeq" id="WP_239503707.1">
    <property type="nucleotide sequence ID" value="NZ_JAKJQX010000002.1"/>
</dbReference>
<gene>
    <name evidence="1" type="ORF">U4I38_20560</name>
</gene>
<reference evidence="1" key="1">
    <citation type="submission" date="2023-12" db="EMBL/GenBank/DDBJ databases">
        <title>'Antibacterial potential of Stenotrophomonas maltophilia cystic fibrosis isolates' (manuscript under preparation).</title>
        <authorList>
            <person name="Crisan C.V."/>
            <person name="Pettis M."/>
            <person name="Goldberg J.B."/>
        </authorList>
    </citation>
    <scope>NUCLEOTIDE SEQUENCE</scope>
    <source>
        <strain evidence="1">CCV129</strain>
    </source>
</reference>
<organism evidence="1 2">
    <name type="scientific">Stenotrophomonas maltophilia</name>
    <name type="common">Pseudomonas maltophilia</name>
    <name type="synonym">Xanthomonas maltophilia</name>
    <dbReference type="NCBI Taxonomy" id="40324"/>
    <lineage>
        <taxon>Bacteria</taxon>
        <taxon>Pseudomonadati</taxon>
        <taxon>Pseudomonadota</taxon>
        <taxon>Gammaproteobacteria</taxon>
        <taxon>Lysobacterales</taxon>
        <taxon>Lysobacteraceae</taxon>
        <taxon>Stenotrophomonas</taxon>
        <taxon>Stenotrophomonas maltophilia group</taxon>
    </lineage>
</organism>
<proteinExistence type="predicted"/>